<name>A0AAX6EGJ3_IRIPA</name>
<reference evidence="7" key="2">
    <citation type="submission" date="2023-04" db="EMBL/GenBank/DDBJ databases">
        <authorList>
            <person name="Bruccoleri R.E."/>
            <person name="Oakeley E.J."/>
            <person name="Faust A.-M."/>
            <person name="Dessus-Babus S."/>
            <person name="Altorfer M."/>
            <person name="Burckhardt D."/>
            <person name="Oertli M."/>
            <person name="Naumann U."/>
            <person name="Petersen F."/>
            <person name="Wong J."/>
        </authorList>
    </citation>
    <scope>NUCLEOTIDE SEQUENCE</scope>
    <source>
        <strain evidence="7">GSM-AAB239-AS_SAM_17_03QT</strain>
        <tissue evidence="7">Leaf</tissue>
    </source>
</reference>
<reference evidence="7" key="1">
    <citation type="journal article" date="2023" name="GigaByte">
        <title>Genome assembly of the bearded iris, Iris pallida Lam.</title>
        <authorList>
            <person name="Bruccoleri R.E."/>
            <person name="Oakeley E.J."/>
            <person name="Faust A.M.E."/>
            <person name="Altorfer M."/>
            <person name="Dessus-Babus S."/>
            <person name="Burckhardt D."/>
            <person name="Oertli M."/>
            <person name="Naumann U."/>
            <person name="Petersen F."/>
            <person name="Wong J."/>
        </authorList>
    </citation>
    <scope>NUCLEOTIDE SEQUENCE</scope>
    <source>
        <strain evidence="7">GSM-AAB239-AS_SAM_17_03QT</strain>
    </source>
</reference>
<dbReference type="Gene3D" id="3.30.70.260">
    <property type="match status" value="1"/>
</dbReference>
<dbReference type="NCBIfam" id="NF001924">
    <property type="entry name" value="PRK00702.1"/>
    <property type="match status" value="1"/>
</dbReference>
<evidence type="ECO:0000256" key="3">
    <source>
        <dbReference type="ARBA" id="ARBA00008088"/>
    </source>
</evidence>
<accession>A0AAX6EGJ3</accession>
<dbReference type="InterPro" id="IPR050262">
    <property type="entry name" value="Ribose-5P_isomerase"/>
</dbReference>
<evidence type="ECO:0000256" key="4">
    <source>
        <dbReference type="ARBA" id="ARBA00011959"/>
    </source>
</evidence>
<dbReference type="InterPro" id="IPR037171">
    <property type="entry name" value="NagB/RpiA_transferase-like"/>
</dbReference>
<comment type="caution">
    <text evidence="7">The sequence shown here is derived from an EMBL/GenBank/DDBJ whole genome shotgun (WGS) entry which is preliminary data.</text>
</comment>
<dbReference type="Pfam" id="PF06026">
    <property type="entry name" value="Rib_5-P_isom_A"/>
    <property type="match status" value="1"/>
</dbReference>
<dbReference type="SUPFAM" id="SSF100950">
    <property type="entry name" value="NagB/RpiA/CoA transferase-like"/>
    <property type="match status" value="1"/>
</dbReference>
<keyword evidence="8" id="KW-1185">Reference proteome</keyword>
<protein>
    <recommendedName>
        <fullName evidence="4">ribose-5-phosphate isomerase</fullName>
        <ecNumber evidence="4">5.3.1.6</ecNumber>
    </recommendedName>
</protein>
<comment type="pathway">
    <text evidence="2">Carbohydrate degradation; pentose phosphate pathway; D-ribose 5-phosphate from D-ribulose 5-phosphate (non-oxidative stage): step 1/1.</text>
</comment>
<dbReference type="PANTHER" id="PTHR43748">
    <property type="entry name" value="RIBOSE-5-PHOSPHATE ISOMERASE 3, CHLOROPLASTIC-RELATED"/>
    <property type="match status" value="1"/>
</dbReference>
<dbReference type="CDD" id="cd01398">
    <property type="entry name" value="RPI_A"/>
    <property type="match status" value="1"/>
</dbReference>
<dbReference type="GO" id="GO:0004751">
    <property type="term" value="F:ribose-5-phosphate isomerase activity"/>
    <property type="evidence" value="ECO:0007669"/>
    <property type="project" value="UniProtKB-EC"/>
</dbReference>
<feature type="region of interest" description="Disordered" evidence="6">
    <location>
        <begin position="15"/>
        <end position="36"/>
    </location>
</feature>
<dbReference type="EMBL" id="JANAVB010036615">
    <property type="protein sequence ID" value="KAJ6803202.1"/>
    <property type="molecule type" value="Genomic_DNA"/>
</dbReference>
<evidence type="ECO:0000313" key="8">
    <source>
        <dbReference type="Proteomes" id="UP001140949"/>
    </source>
</evidence>
<dbReference type="Proteomes" id="UP001140949">
    <property type="component" value="Unassembled WGS sequence"/>
</dbReference>
<dbReference type="InterPro" id="IPR020672">
    <property type="entry name" value="Ribose5P_isomerase_typA_subgr"/>
</dbReference>
<comment type="catalytic activity">
    <reaction evidence="1">
        <text>aldehydo-D-ribose 5-phosphate = D-ribulose 5-phosphate</text>
        <dbReference type="Rhea" id="RHEA:14657"/>
        <dbReference type="ChEBI" id="CHEBI:58121"/>
        <dbReference type="ChEBI" id="CHEBI:58273"/>
        <dbReference type="EC" id="5.3.1.6"/>
    </reaction>
</comment>
<dbReference type="Gene3D" id="3.40.50.1360">
    <property type="match status" value="1"/>
</dbReference>
<dbReference type="FunFam" id="3.40.50.1360:FF:000001">
    <property type="entry name" value="Ribose-5-phosphate isomerase A"/>
    <property type="match status" value="1"/>
</dbReference>
<dbReference type="NCBIfam" id="TIGR00021">
    <property type="entry name" value="rpiA"/>
    <property type="match status" value="1"/>
</dbReference>
<comment type="similarity">
    <text evidence="3">Belongs to the ribose 5-phosphate isomerase family.</text>
</comment>
<dbReference type="EC" id="5.3.1.6" evidence="4"/>
<sequence length="272" mass="29282">MKTAVSHQTIESMATPFPHLHFPPPPPTPTPPSQDDLKRVAAHRAVELVESGMVLGLGTGSTAIHALDRIADLLRRGTLTNIVGVPTSKKTEAQALALGIPLVDLNSHPSIDLSIDGADEVDPHLNIVKGRGGSLLREKMIEGASKRFVVIVDDSKLVPRLGGSGLAVPVEIIPFGWEYTLGKLKKLFDGVTGFDAKLRMSKKVGDVEIDVTDNLNYIVDLYFENGIELDLGSISDDILRITGVVEHGMFLGMATEVIIAGKDGIKVMKKER</sequence>
<proteinExistence type="inferred from homology"/>
<dbReference type="PANTHER" id="PTHR43748:SF2">
    <property type="entry name" value="RIBOSE-5-PHOSPHATE ISOMERASE 2-RELATED"/>
    <property type="match status" value="1"/>
</dbReference>
<evidence type="ECO:0000256" key="6">
    <source>
        <dbReference type="SAM" id="MobiDB-lite"/>
    </source>
</evidence>
<evidence type="ECO:0000256" key="2">
    <source>
        <dbReference type="ARBA" id="ARBA00004988"/>
    </source>
</evidence>
<dbReference type="InterPro" id="IPR004788">
    <property type="entry name" value="Ribose5P_isomerase_type_A"/>
</dbReference>
<dbReference type="GO" id="GO:0009052">
    <property type="term" value="P:pentose-phosphate shunt, non-oxidative branch"/>
    <property type="evidence" value="ECO:0007669"/>
    <property type="project" value="InterPro"/>
</dbReference>
<evidence type="ECO:0000313" key="7">
    <source>
        <dbReference type="EMBL" id="KAJ6803202.1"/>
    </source>
</evidence>
<keyword evidence="5 7" id="KW-0413">Isomerase</keyword>
<evidence type="ECO:0000256" key="5">
    <source>
        <dbReference type="ARBA" id="ARBA00023235"/>
    </source>
</evidence>
<evidence type="ECO:0000256" key="1">
    <source>
        <dbReference type="ARBA" id="ARBA00001713"/>
    </source>
</evidence>
<gene>
    <name evidence="7" type="ORF">M6B38_107310</name>
</gene>
<dbReference type="AlphaFoldDB" id="A0AAX6EGJ3"/>
<dbReference type="HAMAP" id="MF_00170">
    <property type="entry name" value="Rib_5P_isom_A"/>
    <property type="match status" value="1"/>
</dbReference>
<organism evidence="7 8">
    <name type="scientific">Iris pallida</name>
    <name type="common">Sweet iris</name>
    <dbReference type="NCBI Taxonomy" id="29817"/>
    <lineage>
        <taxon>Eukaryota</taxon>
        <taxon>Viridiplantae</taxon>
        <taxon>Streptophyta</taxon>
        <taxon>Embryophyta</taxon>
        <taxon>Tracheophyta</taxon>
        <taxon>Spermatophyta</taxon>
        <taxon>Magnoliopsida</taxon>
        <taxon>Liliopsida</taxon>
        <taxon>Asparagales</taxon>
        <taxon>Iridaceae</taxon>
        <taxon>Iridoideae</taxon>
        <taxon>Irideae</taxon>
        <taxon>Iris</taxon>
    </lineage>
</organism>
<feature type="compositionally biased region" description="Pro residues" evidence="6">
    <location>
        <begin position="21"/>
        <end position="32"/>
    </location>
</feature>
<dbReference type="SUPFAM" id="SSF75445">
    <property type="entry name" value="D-ribose-5-phosphate isomerase (RpiA), lid domain"/>
    <property type="match status" value="1"/>
</dbReference>